<protein>
    <submittedName>
        <fullName evidence="2">Uncharacterized protein</fullName>
    </submittedName>
</protein>
<evidence type="ECO:0000313" key="3">
    <source>
        <dbReference type="Proteomes" id="UP000076738"/>
    </source>
</evidence>
<organism evidence="2 3">
    <name type="scientific">Calocera viscosa (strain TUFC12733)</name>
    <dbReference type="NCBI Taxonomy" id="1330018"/>
    <lineage>
        <taxon>Eukaryota</taxon>
        <taxon>Fungi</taxon>
        <taxon>Dikarya</taxon>
        <taxon>Basidiomycota</taxon>
        <taxon>Agaricomycotina</taxon>
        <taxon>Dacrymycetes</taxon>
        <taxon>Dacrymycetales</taxon>
        <taxon>Dacrymycetaceae</taxon>
        <taxon>Calocera</taxon>
    </lineage>
</organism>
<gene>
    <name evidence="2" type="ORF">CALVIDRAFT_405133</name>
</gene>
<reference evidence="2 3" key="1">
    <citation type="journal article" date="2016" name="Mol. Biol. Evol.">
        <title>Comparative Genomics of Early-Diverging Mushroom-Forming Fungi Provides Insights into the Origins of Lignocellulose Decay Capabilities.</title>
        <authorList>
            <person name="Nagy L.G."/>
            <person name="Riley R."/>
            <person name="Tritt A."/>
            <person name="Adam C."/>
            <person name="Daum C."/>
            <person name="Floudas D."/>
            <person name="Sun H."/>
            <person name="Yadav J.S."/>
            <person name="Pangilinan J."/>
            <person name="Larsson K.H."/>
            <person name="Matsuura K."/>
            <person name="Barry K."/>
            <person name="Labutti K."/>
            <person name="Kuo R."/>
            <person name="Ohm R.A."/>
            <person name="Bhattacharya S.S."/>
            <person name="Shirouzu T."/>
            <person name="Yoshinaga Y."/>
            <person name="Martin F.M."/>
            <person name="Grigoriev I.V."/>
            <person name="Hibbett D.S."/>
        </authorList>
    </citation>
    <scope>NUCLEOTIDE SEQUENCE [LARGE SCALE GENOMIC DNA]</scope>
    <source>
        <strain evidence="2 3">TUFC12733</strain>
    </source>
</reference>
<dbReference type="EMBL" id="KV417273">
    <property type="protein sequence ID" value="KZO99204.1"/>
    <property type="molecule type" value="Genomic_DNA"/>
</dbReference>
<sequence length="70" mass="7760">MGRAARRPPHTPQQRVRDGADIPPCRQRTNCSSARRPPPSTATHKVPSRPSLARACRSVRMAQKDASAFR</sequence>
<feature type="region of interest" description="Disordered" evidence="1">
    <location>
        <begin position="1"/>
        <end position="70"/>
    </location>
</feature>
<proteinExistence type="predicted"/>
<accession>A0A167PX05</accession>
<evidence type="ECO:0000313" key="2">
    <source>
        <dbReference type="EMBL" id="KZO99204.1"/>
    </source>
</evidence>
<dbReference type="Proteomes" id="UP000076738">
    <property type="component" value="Unassembled WGS sequence"/>
</dbReference>
<evidence type="ECO:0000256" key="1">
    <source>
        <dbReference type="SAM" id="MobiDB-lite"/>
    </source>
</evidence>
<name>A0A167PX05_CALVF</name>
<dbReference type="AlphaFoldDB" id="A0A167PX05"/>
<keyword evidence="3" id="KW-1185">Reference proteome</keyword>